<dbReference type="Pfam" id="PF06114">
    <property type="entry name" value="Peptidase_M78"/>
    <property type="match status" value="1"/>
</dbReference>
<keyword evidence="3" id="KW-1185">Reference proteome</keyword>
<name>R4K8G7_CLOPA</name>
<proteinExistence type="predicted"/>
<dbReference type="RefSeq" id="WP_015616269.1">
    <property type="nucleotide sequence ID" value="NC_021182.1"/>
</dbReference>
<gene>
    <name evidence="2" type="ORF">Clopa_3167</name>
</gene>
<dbReference type="KEGG" id="cpas:Clopa_3167"/>
<protein>
    <submittedName>
        <fullName evidence="2">Putative Zn peptidase</fullName>
    </submittedName>
</protein>
<dbReference type="EMBL" id="CP003261">
    <property type="protein sequence ID" value="AGK97981.1"/>
    <property type="molecule type" value="Genomic_DNA"/>
</dbReference>
<sequence length="148" mass="17083">MNWIDSIILGLIEECGSNDIYEVCDYLGIDIVKLEPNNAILLGNESVYNRNFFNREVIFIRNDFAVKYARFVISHEVCHAVVHTSIGSAAFNGDLINKGKLERQANYFAFKFNNIKFDEIQLYEMTMEQISSCLELPEKALKQLFNEI</sequence>
<dbReference type="Proteomes" id="UP000013523">
    <property type="component" value="Chromosome"/>
</dbReference>
<dbReference type="OrthoDB" id="9816277at2"/>
<dbReference type="HOGENOM" id="CLU_122894_1_2_9"/>
<dbReference type="Gene3D" id="1.10.10.2910">
    <property type="match status" value="1"/>
</dbReference>
<evidence type="ECO:0000259" key="1">
    <source>
        <dbReference type="Pfam" id="PF06114"/>
    </source>
</evidence>
<evidence type="ECO:0000313" key="3">
    <source>
        <dbReference type="Proteomes" id="UP000013523"/>
    </source>
</evidence>
<evidence type="ECO:0000313" key="2">
    <source>
        <dbReference type="EMBL" id="AGK97981.1"/>
    </source>
</evidence>
<dbReference type="InterPro" id="IPR010359">
    <property type="entry name" value="IrrE_HExxH"/>
</dbReference>
<dbReference type="AlphaFoldDB" id="R4K8G7"/>
<organism evidence="2 3">
    <name type="scientific">Clostridium pasteurianum BC1</name>
    <dbReference type="NCBI Taxonomy" id="86416"/>
    <lineage>
        <taxon>Bacteria</taxon>
        <taxon>Bacillati</taxon>
        <taxon>Bacillota</taxon>
        <taxon>Clostridia</taxon>
        <taxon>Eubacteriales</taxon>
        <taxon>Clostridiaceae</taxon>
        <taxon>Clostridium</taxon>
    </lineage>
</organism>
<dbReference type="eggNOG" id="COG2856">
    <property type="taxonomic scope" value="Bacteria"/>
</dbReference>
<accession>R4K8G7</accession>
<feature type="domain" description="IrrE N-terminal-like" evidence="1">
    <location>
        <begin position="24"/>
        <end position="139"/>
    </location>
</feature>
<dbReference type="PATRIC" id="fig|86416.3.peg.3155"/>
<dbReference type="STRING" id="86416.Clopa_3167"/>
<reference evidence="2 3" key="1">
    <citation type="submission" date="2012-01" db="EMBL/GenBank/DDBJ databases">
        <title>Complete sequence of chromosome of Clostridium pasteurianum BC1.</title>
        <authorList>
            <consortium name="US DOE Joint Genome Institute"/>
            <person name="Lucas S."/>
            <person name="Han J."/>
            <person name="Lapidus A."/>
            <person name="Cheng J.-F."/>
            <person name="Goodwin L."/>
            <person name="Pitluck S."/>
            <person name="Peters L."/>
            <person name="Mikhailova N."/>
            <person name="Teshima H."/>
            <person name="Detter J.C."/>
            <person name="Han C."/>
            <person name="Tapia R."/>
            <person name="Land M."/>
            <person name="Hauser L."/>
            <person name="Kyrpides N."/>
            <person name="Ivanova N."/>
            <person name="Pagani I."/>
            <person name="Dunn J."/>
            <person name="Taghavi S."/>
            <person name="Francis A."/>
            <person name="van der Lelie D."/>
            <person name="Woyke T."/>
        </authorList>
    </citation>
    <scope>NUCLEOTIDE SEQUENCE [LARGE SCALE GENOMIC DNA]</scope>
    <source>
        <strain evidence="2 3">BC1</strain>
    </source>
</reference>